<gene>
    <name evidence="1" type="ORF">GCM10022291_33220</name>
</gene>
<dbReference type="Proteomes" id="UP001501496">
    <property type="component" value="Unassembled WGS sequence"/>
</dbReference>
<evidence type="ECO:0000313" key="2">
    <source>
        <dbReference type="Proteomes" id="UP001501496"/>
    </source>
</evidence>
<sequence>MQEDFLHYLWQYKKFDILNIKTSNQESISILSVGQHNLNSGPDFFNSKLKIGDQLWAGNVEIHINSSDWYVHNHENDAAYDNVILHVVWEHDTDVFRKDNVVIPTLELKYFVEKKALANYHNLFSKPGTWVNCESDFINIDDFTIKNWLERLYFERLERKAFDINALLLESKNDWEAVLFKMLAKSFGSRVNGDAFLSIAKSANFSVVRKLQSKQMQLEALFFGQSNLLDKEVEEAYVKELLKEYTFLQQKFKLQKEGVSPIQFFRLRPPNFPTIRLSQLARLYCSEQNIFSKVIDTNTLSDFYNLFAVSTSAFWETHYTFNKVSKSRKKIVAKPFIDLLLINTIIPLKFSYAKYQGKQIDDSIIKLISELKSEKNNIVNKFNSLKKVSFSALDSQGLIQLKNEYCSKNKCLQCAIGSKLLNK</sequence>
<accession>A0ABP8CHE3</accession>
<reference evidence="2" key="1">
    <citation type="journal article" date="2019" name="Int. J. Syst. Evol. Microbiol.">
        <title>The Global Catalogue of Microorganisms (GCM) 10K type strain sequencing project: providing services to taxonomists for standard genome sequencing and annotation.</title>
        <authorList>
            <consortium name="The Broad Institute Genomics Platform"/>
            <consortium name="The Broad Institute Genome Sequencing Center for Infectious Disease"/>
            <person name="Wu L."/>
            <person name="Ma J."/>
        </authorList>
    </citation>
    <scope>NUCLEOTIDE SEQUENCE [LARGE SCALE GENOMIC DNA]</scope>
    <source>
        <strain evidence="2">JCM 17630</strain>
    </source>
</reference>
<comment type="caution">
    <text evidence="1">The sequence shown here is derived from an EMBL/GenBank/DDBJ whole genome shotgun (WGS) entry which is preliminary data.</text>
</comment>
<keyword evidence="2" id="KW-1185">Reference proteome</keyword>
<dbReference type="EMBL" id="BAABCA010000008">
    <property type="protein sequence ID" value="GAA4239331.1"/>
    <property type="molecule type" value="Genomic_DNA"/>
</dbReference>
<protein>
    <submittedName>
        <fullName evidence="1">DUF2851 family protein</fullName>
    </submittedName>
</protein>
<proteinExistence type="predicted"/>
<organism evidence="1 2">
    <name type="scientific">Postechiella marina</name>
    <dbReference type="NCBI Taxonomy" id="943941"/>
    <lineage>
        <taxon>Bacteria</taxon>
        <taxon>Pseudomonadati</taxon>
        <taxon>Bacteroidota</taxon>
        <taxon>Flavobacteriia</taxon>
        <taxon>Flavobacteriales</taxon>
        <taxon>Flavobacteriaceae</taxon>
        <taxon>Postechiella</taxon>
    </lineage>
</organism>
<evidence type="ECO:0000313" key="1">
    <source>
        <dbReference type="EMBL" id="GAA4239331.1"/>
    </source>
</evidence>
<dbReference type="RefSeq" id="WP_344789490.1">
    <property type="nucleotide sequence ID" value="NZ_BAABCA010000008.1"/>
</dbReference>
<dbReference type="Pfam" id="PF11013">
    <property type="entry name" value="DUF2851"/>
    <property type="match status" value="1"/>
</dbReference>
<dbReference type="InterPro" id="IPR021272">
    <property type="entry name" value="DUF2851"/>
</dbReference>
<name>A0ABP8CHE3_9FLAO</name>